<keyword evidence="1" id="KW-1003">Cell membrane</keyword>
<dbReference type="InterPro" id="IPR005534">
    <property type="entry name" value="Curli_assmbl/transp-comp_CsgG"/>
</dbReference>
<dbReference type="AlphaFoldDB" id="A0A1G2FL48"/>
<proteinExistence type="predicted"/>
<dbReference type="InterPro" id="IPR036366">
    <property type="entry name" value="PGBDSf"/>
</dbReference>
<evidence type="ECO:0000256" key="3">
    <source>
        <dbReference type="ARBA" id="ARBA00023136"/>
    </source>
</evidence>
<keyword evidence="4" id="KW-0564">Palmitate</keyword>
<keyword evidence="2 6" id="KW-0732">Signal</keyword>
<keyword evidence="3" id="KW-0472">Membrane</keyword>
<dbReference type="InterPro" id="IPR002477">
    <property type="entry name" value="Peptidoglycan-bd-like"/>
</dbReference>
<feature type="domain" description="Peptidoglycan binding-like" evidence="7">
    <location>
        <begin position="304"/>
        <end position="356"/>
    </location>
</feature>
<evidence type="ECO:0000256" key="6">
    <source>
        <dbReference type="SAM" id="SignalP"/>
    </source>
</evidence>
<organism evidence="8 9">
    <name type="scientific">Candidatus Portnoybacteria bacterium RIFCSPLOWO2_01_FULL_43_11</name>
    <dbReference type="NCBI Taxonomy" id="1802000"/>
    <lineage>
        <taxon>Bacteria</taxon>
        <taxon>Candidatus Portnoyibacteriota</taxon>
    </lineage>
</organism>
<feature type="signal peptide" evidence="6">
    <location>
        <begin position="1"/>
        <end position="21"/>
    </location>
</feature>
<dbReference type="Gene3D" id="3.40.50.10610">
    <property type="entry name" value="ABC-type transport auxiliary lipoprotein component"/>
    <property type="match status" value="1"/>
</dbReference>
<dbReference type="Proteomes" id="UP000178787">
    <property type="component" value="Unassembled WGS sequence"/>
</dbReference>
<evidence type="ECO:0000256" key="5">
    <source>
        <dbReference type="ARBA" id="ARBA00023288"/>
    </source>
</evidence>
<dbReference type="STRING" id="1802000.A3A94_02025"/>
<evidence type="ECO:0000313" key="9">
    <source>
        <dbReference type="Proteomes" id="UP000178787"/>
    </source>
</evidence>
<gene>
    <name evidence="8" type="ORF">A3A94_02025</name>
</gene>
<evidence type="ECO:0000313" key="8">
    <source>
        <dbReference type="EMBL" id="OGZ38795.1"/>
    </source>
</evidence>
<sequence>MKKKILLTILLSFSLVLIGCAELMNPTKVTSTSPQTVAQAQRELPVGPKARVAVMSFENKTGTHYQAQVQSSVFGGTIGQGDPIGDGMADQIVTALVQTNRFIVLERQAVQDILEEQELGASGRVKRETAASIGEIEGAELLIYGAVTEFTAQQAEIGGGVGTQAGSTLGTIMTGGLGGGLIGGIIGGIAEKVFSAGMSQDHVAIDIRLVDAKTGRIVNATSVEGKPRDIEAGIGGIFGDTLISLSASYKTPIQKAIRACIINAVNWVGENAFAEGVVRSATPATTSTPVISAPKLKRKPDPIILQAQQKLTESGYNPGPADGVMGKKTKTAIQQYQKSKGLAETGELNNQILTSLGIK</sequence>
<dbReference type="GO" id="GO:0030288">
    <property type="term" value="C:outer membrane-bounded periplasmic space"/>
    <property type="evidence" value="ECO:0007669"/>
    <property type="project" value="InterPro"/>
</dbReference>
<keyword evidence="5" id="KW-0449">Lipoprotein</keyword>
<evidence type="ECO:0000256" key="2">
    <source>
        <dbReference type="ARBA" id="ARBA00022729"/>
    </source>
</evidence>
<dbReference type="EMBL" id="MHNE01000008">
    <property type="protein sequence ID" value="OGZ38795.1"/>
    <property type="molecule type" value="Genomic_DNA"/>
</dbReference>
<accession>A0A1G2FL48</accession>
<dbReference type="Pfam" id="PF01471">
    <property type="entry name" value="PG_binding_1"/>
    <property type="match status" value="1"/>
</dbReference>
<protein>
    <recommendedName>
        <fullName evidence="7">Peptidoglycan binding-like domain-containing protein</fullName>
    </recommendedName>
</protein>
<dbReference type="PROSITE" id="PS51257">
    <property type="entry name" value="PROKAR_LIPOPROTEIN"/>
    <property type="match status" value="1"/>
</dbReference>
<reference evidence="8 9" key="1">
    <citation type="journal article" date="2016" name="Nat. Commun.">
        <title>Thousands of microbial genomes shed light on interconnected biogeochemical processes in an aquifer system.</title>
        <authorList>
            <person name="Anantharaman K."/>
            <person name="Brown C.T."/>
            <person name="Hug L.A."/>
            <person name="Sharon I."/>
            <person name="Castelle C.J."/>
            <person name="Probst A.J."/>
            <person name="Thomas B.C."/>
            <person name="Singh A."/>
            <person name="Wilkins M.J."/>
            <person name="Karaoz U."/>
            <person name="Brodie E.L."/>
            <person name="Williams K.H."/>
            <person name="Hubbard S.S."/>
            <person name="Banfield J.F."/>
        </authorList>
    </citation>
    <scope>NUCLEOTIDE SEQUENCE [LARGE SCALE GENOMIC DNA]</scope>
</reference>
<name>A0A1G2FL48_9BACT</name>
<feature type="chain" id="PRO_5009582869" description="Peptidoglycan binding-like domain-containing protein" evidence="6">
    <location>
        <begin position="22"/>
        <end position="359"/>
    </location>
</feature>
<dbReference type="Pfam" id="PF03783">
    <property type="entry name" value="CsgG"/>
    <property type="match status" value="1"/>
</dbReference>
<dbReference type="PANTHER" id="PTHR41164:SF1">
    <property type="entry name" value="CURLI PRODUCTION ASSEMBLY_TRANSPORT COMPONENT CSGG"/>
    <property type="match status" value="1"/>
</dbReference>
<dbReference type="Gene3D" id="1.10.101.10">
    <property type="entry name" value="PGBD-like superfamily/PGBD"/>
    <property type="match status" value="1"/>
</dbReference>
<evidence type="ECO:0000259" key="7">
    <source>
        <dbReference type="Pfam" id="PF01471"/>
    </source>
</evidence>
<comment type="caution">
    <text evidence="8">The sequence shown here is derived from an EMBL/GenBank/DDBJ whole genome shotgun (WGS) entry which is preliminary data.</text>
</comment>
<dbReference type="PANTHER" id="PTHR41164">
    <property type="entry name" value="CURLI PRODUCTION ASSEMBLY/TRANSPORT COMPONENT CSGG"/>
    <property type="match status" value="1"/>
</dbReference>
<dbReference type="SUPFAM" id="SSF47090">
    <property type="entry name" value="PGBD-like"/>
    <property type="match status" value="1"/>
</dbReference>
<evidence type="ECO:0000256" key="4">
    <source>
        <dbReference type="ARBA" id="ARBA00023139"/>
    </source>
</evidence>
<evidence type="ECO:0000256" key="1">
    <source>
        <dbReference type="ARBA" id="ARBA00022475"/>
    </source>
</evidence>
<dbReference type="InterPro" id="IPR036365">
    <property type="entry name" value="PGBD-like_sf"/>
</dbReference>